<dbReference type="CDD" id="cd01127">
    <property type="entry name" value="TrwB_TraG_TraD_VirD4"/>
    <property type="match status" value="1"/>
</dbReference>
<name>A0AAW3X7B5_9CLOT</name>
<evidence type="ECO:0000256" key="8">
    <source>
        <dbReference type="ARBA" id="ARBA00022840"/>
    </source>
</evidence>
<feature type="compositionally biased region" description="Basic and acidic residues" evidence="17">
    <location>
        <begin position="37"/>
        <end position="47"/>
    </location>
</feature>
<dbReference type="Pfam" id="PF13491">
    <property type="entry name" value="FtsK_4TM"/>
    <property type="match status" value="1"/>
</dbReference>
<keyword evidence="5 18" id="KW-0812">Transmembrane</keyword>
<feature type="binding site" evidence="15">
    <location>
        <begin position="762"/>
        <end position="769"/>
    </location>
    <ligand>
        <name>ATP</name>
        <dbReference type="ChEBI" id="CHEBI:30616"/>
    </ligand>
</feature>
<evidence type="ECO:0000256" key="2">
    <source>
        <dbReference type="ARBA" id="ARBA00006474"/>
    </source>
</evidence>
<dbReference type="SMART" id="SM00382">
    <property type="entry name" value="AAA"/>
    <property type="match status" value="1"/>
</dbReference>
<dbReference type="GO" id="GO:0005886">
    <property type="term" value="C:plasma membrane"/>
    <property type="evidence" value="ECO:0007669"/>
    <property type="project" value="UniProtKB-SubCell"/>
</dbReference>
<feature type="transmembrane region" description="Helical" evidence="18">
    <location>
        <begin position="120"/>
        <end position="144"/>
    </location>
</feature>
<dbReference type="Proteomes" id="UP000653904">
    <property type="component" value="Unassembled WGS sequence"/>
</dbReference>
<dbReference type="EMBL" id="JACOOW010000013">
    <property type="protein sequence ID" value="MBC5657565.1"/>
    <property type="molecule type" value="Genomic_DNA"/>
</dbReference>
<keyword evidence="8 15" id="KW-0067">ATP-binding</keyword>
<dbReference type="PANTHER" id="PTHR22683">
    <property type="entry name" value="SPORULATION PROTEIN RELATED"/>
    <property type="match status" value="1"/>
</dbReference>
<dbReference type="AlphaFoldDB" id="A0AAW3X7B5"/>
<feature type="region of interest" description="Disordered" evidence="17">
    <location>
        <begin position="474"/>
        <end position="530"/>
    </location>
</feature>
<accession>A0AAW3X7B5</accession>
<feature type="region of interest" description="Disordered" evidence="17">
    <location>
        <begin position="1"/>
        <end position="80"/>
    </location>
</feature>
<dbReference type="GO" id="GO:0051301">
    <property type="term" value="P:cell division"/>
    <property type="evidence" value="ECO:0007669"/>
    <property type="project" value="UniProtKB-KW"/>
</dbReference>
<feature type="transmembrane region" description="Helical" evidence="18">
    <location>
        <begin position="156"/>
        <end position="176"/>
    </location>
</feature>
<evidence type="ECO:0000313" key="20">
    <source>
        <dbReference type="EMBL" id="MBC5657565.1"/>
    </source>
</evidence>
<proteinExistence type="inferred from homology"/>
<feature type="transmembrane region" description="Helical" evidence="18">
    <location>
        <begin position="196"/>
        <end position="229"/>
    </location>
</feature>
<keyword evidence="11 18" id="KW-0472">Membrane</keyword>
<evidence type="ECO:0000256" key="6">
    <source>
        <dbReference type="ARBA" id="ARBA00022741"/>
    </source>
</evidence>
<feature type="transmembrane region" description="Helical" evidence="18">
    <location>
        <begin position="90"/>
        <end position="114"/>
    </location>
</feature>
<feature type="region of interest" description="Disordered" evidence="17">
    <location>
        <begin position="367"/>
        <end position="438"/>
    </location>
</feature>
<keyword evidence="21" id="KW-1185">Reference proteome</keyword>
<dbReference type="InterPro" id="IPR041027">
    <property type="entry name" value="FtsK_alpha"/>
</dbReference>
<evidence type="ECO:0000256" key="3">
    <source>
        <dbReference type="ARBA" id="ARBA00022475"/>
    </source>
</evidence>
<dbReference type="InterPro" id="IPR003593">
    <property type="entry name" value="AAA+_ATPase"/>
</dbReference>
<dbReference type="Gene3D" id="3.40.50.300">
    <property type="entry name" value="P-loop containing nucleotide triphosphate hydrolases"/>
    <property type="match status" value="1"/>
</dbReference>
<evidence type="ECO:0000256" key="9">
    <source>
        <dbReference type="ARBA" id="ARBA00022989"/>
    </source>
</evidence>
<dbReference type="SMART" id="SM00843">
    <property type="entry name" value="Ftsk_gamma"/>
    <property type="match status" value="1"/>
</dbReference>
<dbReference type="InterPro" id="IPR025199">
    <property type="entry name" value="FtsK_4TM"/>
</dbReference>
<comment type="similarity">
    <text evidence="2">Belongs to the FtsK/SpoIIIE/SftA family.</text>
</comment>
<dbReference type="SUPFAM" id="SSF52540">
    <property type="entry name" value="P-loop containing nucleoside triphosphate hydrolases"/>
    <property type="match status" value="1"/>
</dbReference>
<evidence type="ECO:0000256" key="10">
    <source>
        <dbReference type="ARBA" id="ARBA00023125"/>
    </source>
</evidence>
<feature type="compositionally biased region" description="Basic and acidic residues" evidence="17">
    <location>
        <begin position="413"/>
        <end position="429"/>
    </location>
</feature>
<feature type="compositionally biased region" description="Acidic residues" evidence="17">
    <location>
        <begin position="375"/>
        <end position="395"/>
    </location>
</feature>
<evidence type="ECO:0000256" key="18">
    <source>
        <dbReference type="SAM" id="Phobius"/>
    </source>
</evidence>
<comment type="subunit">
    <text evidence="14">Homohexamer. Forms a ring that surrounds DNA.</text>
</comment>
<dbReference type="Pfam" id="PF09397">
    <property type="entry name" value="FtsK_gamma"/>
    <property type="match status" value="1"/>
</dbReference>
<evidence type="ECO:0000256" key="1">
    <source>
        <dbReference type="ARBA" id="ARBA00004651"/>
    </source>
</evidence>
<feature type="coiled-coil region" evidence="16">
    <location>
        <begin position="250"/>
        <end position="277"/>
    </location>
</feature>
<sequence length="1092" mass="119560">MRQVADTSRKRQSTERAGETAGTEKKAGRSRKSPAAKKAEETLNEKKSRGKKKASSGKGTAKGTGSRSRASQAPEPVEKSGTGAFMGTEVAIIVSFAISVLLFLSNFGLCGFVGSFLRSTLLGVFGVMGYLVPFLLFMGTCFYLSNRGNQKAVAKLVAVGEVLLAFCGLSQLLMGGGQHLDWNLGDYYAQAGGGGFIGGILMLLLCGTVGTIGAVLILLVLLALGAVCITERSLVNFVKQGSGRAYEYAKEDMSRRREIHEEKKEEKRRLREEQRVRGVDLEGAKLTELPVMRNFSEGVPEGTVLGPEDAPEEFREMHGRQENLQDEAVAYDDWTDVPAEGKNLAQDSGQGVEKKNPADVFRGQIFHGGGAVEPEPVEYEEDPVECEEEPVESEQDPYAYAGSESQLQEEAERETARAVRETEFAKEPAETEDSASDQLLKRLYVRRDTRTMEEFAGSESRKGPGYYPVETREKPAAEAASGLTAEEVHTDLGRQDVFEPSENEWETVSMGNEDEWNEPISGETDSEPIDGYYKTLESERGETKGSFFVPEDSKTVVTASGKVIETDTEAIQKKLEQKREERKALPVEELTVPEQIERKEEEEKKIQKEYIFPPLTLLKRGTGQTDFSDQEYRETAIKLQQTLQNFGVGVTVTNISCGPTVTRYELHPEQGVKVSKIVALADDIKLNLAAADIRIEAPIPGKAAVGIEVPNKENHVVLLRDLLESEAFKKYPSRLAFAVGKDIAGQTVVSDIAKMPHLLIAGATGSGKSVCINTLIMSVIYKAKPSEVKLIMIDPKVVELSVYNGIPHLLIPVVTDPKKASGALNWAVAEMTDRYQKFAKYGVRDLKGFNAKVESIADIDDPKKPEKLPQIIIIVDELADLMMVAPGEVEDSICRLAQLARAAGIHLVIATQRPSVNVITGVIKANIPSRIAFSVSSGVDSRTIIDMNGAEKLLGKGDMLFYPSGYQKPQRVQGAFVSDNEVSDVVGFLKQEGLTAEYSAEVESKIRSTAMDAGFGGGERDAYFAQAGKFIIEKDKASIGMLQRMFKIGFNRAARIMDQLADAGVVGEEEGTKPRKVLMSMEQFENMMEEGY</sequence>
<evidence type="ECO:0000256" key="13">
    <source>
        <dbReference type="ARBA" id="ARBA00024986"/>
    </source>
</evidence>
<evidence type="ECO:0000256" key="16">
    <source>
        <dbReference type="SAM" id="Coils"/>
    </source>
</evidence>
<evidence type="ECO:0000256" key="11">
    <source>
        <dbReference type="ARBA" id="ARBA00023136"/>
    </source>
</evidence>
<dbReference type="InterPro" id="IPR036388">
    <property type="entry name" value="WH-like_DNA-bd_sf"/>
</dbReference>
<evidence type="ECO:0000259" key="19">
    <source>
        <dbReference type="PROSITE" id="PS50901"/>
    </source>
</evidence>
<keyword evidence="7" id="KW-0159">Chromosome partition</keyword>
<dbReference type="SUPFAM" id="SSF46785">
    <property type="entry name" value="Winged helix' DNA-binding domain"/>
    <property type="match status" value="1"/>
</dbReference>
<dbReference type="InterPro" id="IPR018541">
    <property type="entry name" value="Ftsk_gamma"/>
</dbReference>
<dbReference type="PROSITE" id="PS50901">
    <property type="entry name" value="FTSK"/>
    <property type="match status" value="1"/>
</dbReference>
<dbReference type="InterPro" id="IPR036390">
    <property type="entry name" value="WH_DNA-bd_sf"/>
</dbReference>
<comment type="function">
    <text evidence="13">Essential cell division protein that coordinates cell division and chromosome segregation. The N-terminus is involved in assembly of the cell-division machinery. The C-terminus functions as a DNA motor that moves dsDNA in an ATP-dependent manner towards the dif recombination site, which is located within the replication terminus region. Required for activation of the Xer recombinase, allowing activation of chromosome unlinking by recombination.</text>
</comment>
<keyword evidence="3" id="KW-1003">Cell membrane</keyword>
<feature type="compositionally biased region" description="Basic and acidic residues" evidence="17">
    <location>
        <begin position="7"/>
        <end position="27"/>
    </location>
</feature>
<dbReference type="GO" id="GO:0003677">
    <property type="term" value="F:DNA binding"/>
    <property type="evidence" value="ECO:0007669"/>
    <property type="project" value="UniProtKB-KW"/>
</dbReference>
<dbReference type="PANTHER" id="PTHR22683:SF41">
    <property type="entry name" value="DNA TRANSLOCASE FTSK"/>
    <property type="match status" value="1"/>
</dbReference>
<dbReference type="InterPro" id="IPR002543">
    <property type="entry name" value="FtsK_dom"/>
</dbReference>
<evidence type="ECO:0000256" key="14">
    <source>
        <dbReference type="ARBA" id="ARBA00025923"/>
    </source>
</evidence>
<dbReference type="InterPro" id="IPR027417">
    <property type="entry name" value="P-loop_NTPase"/>
</dbReference>
<dbReference type="GO" id="GO:0007059">
    <property type="term" value="P:chromosome segregation"/>
    <property type="evidence" value="ECO:0007669"/>
    <property type="project" value="UniProtKB-KW"/>
</dbReference>
<organism evidence="20 21">
    <name type="scientific">Clostridium segne</name>
    <dbReference type="NCBI Taxonomy" id="2763038"/>
    <lineage>
        <taxon>Bacteria</taxon>
        <taxon>Bacillati</taxon>
        <taxon>Bacillota</taxon>
        <taxon>Clostridia</taxon>
        <taxon>Eubacteriales</taxon>
        <taxon>Clostridiaceae</taxon>
        <taxon>Clostridium</taxon>
    </lineage>
</organism>
<reference evidence="20 21" key="1">
    <citation type="submission" date="2020-08" db="EMBL/GenBank/DDBJ databases">
        <title>Genome public.</title>
        <authorList>
            <person name="Liu C."/>
            <person name="Sun Q."/>
        </authorList>
    </citation>
    <scope>NUCLEOTIDE SEQUENCE [LARGE SCALE GENOMIC DNA]</scope>
    <source>
        <strain evidence="20 21">BX14</strain>
    </source>
</reference>
<evidence type="ECO:0000256" key="5">
    <source>
        <dbReference type="ARBA" id="ARBA00022692"/>
    </source>
</evidence>
<keyword evidence="6 15" id="KW-0547">Nucleotide-binding</keyword>
<dbReference type="Pfam" id="PF01580">
    <property type="entry name" value="FtsK_SpoIIIE"/>
    <property type="match status" value="1"/>
</dbReference>
<keyword evidence="10" id="KW-0238">DNA-binding</keyword>
<comment type="caution">
    <text evidence="20">The sequence shown here is derived from an EMBL/GenBank/DDBJ whole genome shotgun (WGS) entry which is preliminary data.</text>
</comment>
<feature type="compositionally biased region" description="Basic and acidic residues" evidence="17">
    <location>
        <begin position="486"/>
        <end position="497"/>
    </location>
</feature>
<evidence type="ECO:0000313" key="21">
    <source>
        <dbReference type="Proteomes" id="UP000653904"/>
    </source>
</evidence>
<feature type="domain" description="FtsK" evidence="19">
    <location>
        <begin position="745"/>
        <end position="942"/>
    </location>
</feature>
<keyword evidence="4" id="KW-0132">Cell division</keyword>
<dbReference type="Gene3D" id="3.30.980.40">
    <property type="match status" value="1"/>
</dbReference>
<keyword evidence="9 18" id="KW-1133">Transmembrane helix</keyword>
<evidence type="ECO:0000256" key="17">
    <source>
        <dbReference type="SAM" id="MobiDB-lite"/>
    </source>
</evidence>
<dbReference type="InterPro" id="IPR050206">
    <property type="entry name" value="FtsK/SpoIIIE/SftA"/>
</dbReference>
<comment type="subcellular location">
    <subcellularLocation>
        <location evidence="1">Cell membrane</location>
        <topology evidence="1">Multi-pass membrane protein</topology>
    </subcellularLocation>
</comment>
<protein>
    <submittedName>
        <fullName evidence="20">DNA translocase FtsK 4TM domain-containing protein</fullName>
    </submittedName>
</protein>
<dbReference type="GO" id="GO:0005524">
    <property type="term" value="F:ATP binding"/>
    <property type="evidence" value="ECO:0007669"/>
    <property type="project" value="UniProtKB-UniRule"/>
</dbReference>
<evidence type="ECO:0000256" key="7">
    <source>
        <dbReference type="ARBA" id="ARBA00022829"/>
    </source>
</evidence>
<feature type="compositionally biased region" description="Low complexity" evidence="17">
    <location>
        <begin position="56"/>
        <end position="68"/>
    </location>
</feature>
<keyword evidence="12" id="KW-0131">Cell cycle</keyword>
<dbReference type="Gene3D" id="1.10.10.10">
    <property type="entry name" value="Winged helix-like DNA-binding domain superfamily/Winged helix DNA-binding domain"/>
    <property type="match status" value="1"/>
</dbReference>
<dbReference type="Pfam" id="PF17854">
    <property type="entry name" value="FtsK_alpha"/>
    <property type="match status" value="1"/>
</dbReference>
<evidence type="ECO:0000256" key="12">
    <source>
        <dbReference type="ARBA" id="ARBA00023306"/>
    </source>
</evidence>
<gene>
    <name evidence="20" type="ORF">H8S19_10940</name>
</gene>
<evidence type="ECO:0000256" key="4">
    <source>
        <dbReference type="ARBA" id="ARBA00022618"/>
    </source>
</evidence>
<keyword evidence="16" id="KW-0175">Coiled coil</keyword>
<evidence type="ECO:0000256" key="15">
    <source>
        <dbReference type="PROSITE-ProRule" id="PRU00289"/>
    </source>
</evidence>